<protein>
    <submittedName>
        <fullName evidence="1">Uncharacterized protein</fullName>
    </submittedName>
</protein>
<dbReference type="EMBL" id="CADEHS020000024">
    <property type="protein sequence ID" value="CAG9948274.1"/>
    <property type="molecule type" value="Genomic_DNA"/>
</dbReference>
<sequence length="72" mass="7716">MAKTPKNSAQLVYQSGFTASASDDEMNISFRPTPDYAALFEAAAGLENGQDSKMENATGRMKGLRIQTVGDL</sequence>
<name>A0ACA9U660_BIOOC</name>
<dbReference type="Proteomes" id="UP000836387">
    <property type="component" value="Unassembled WGS sequence"/>
</dbReference>
<reference evidence="1" key="1">
    <citation type="submission" date="2020-04" db="EMBL/GenBank/DDBJ databases">
        <authorList>
            <person name="Broberg M."/>
        </authorList>
    </citation>
    <scope>NUCLEOTIDE SEQUENCE</scope>
</reference>
<gene>
    <name evidence="1" type="ORF">CRV2_00013809</name>
</gene>
<comment type="caution">
    <text evidence="1">The sequence shown here is derived from an EMBL/GenBank/DDBJ whole genome shotgun (WGS) entry which is preliminary data.</text>
</comment>
<evidence type="ECO:0000313" key="2">
    <source>
        <dbReference type="Proteomes" id="UP000836387"/>
    </source>
</evidence>
<evidence type="ECO:0000313" key="1">
    <source>
        <dbReference type="EMBL" id="CAG9948274.1"/>
    </source>
</evidence>
<organism evidence="1 2">
    <name type="scientific">Clonostachys rosea f. rosea IK726</name>
    <dbReference type="NCBI Taxonomy" id="1349383"/>
    <lineage>
        <taxon>Eukaryota</taxon>
        <taxon>Fungi</taxon>
        <taxon>Dikarya</taxon>
        <taxon>Ascomycota</taxon>
        <taxon>Pezizomycotina</taxon>
        <taxon>Sordariomycetes</taxon>
        <taxon>Hypocreomycetidae</taxon>
        <taxon>Hypocreales</taxon>
        <taxon>Bionectriaceae</taxon>
        <taxon>Clonostachys</taxon>
    </lineage>
</organism>
<reference evidence="1" key="2">
    <citation type="submission" date="2021-10" db="EMBL/GenBank/DDBJ databases">
        <authorList>
            <person name="Piombo E."/>
        </authorList>
    </citation>
    <scope>NUCLEOTIDE SEQUENCE</scope>
</reference>
<keyword evidence="2" id="KW-1185">Reference proteome</keyword>
<accession>A0ACA9U660</accession>
<proteinExistence type="predicted"/>